<dbReference type="Gene3D" id="1.10.10.10">
    <property type="entry name" value="Winged helix-like DNA-binding domain superfamily/Winged helix DNA-binding domain"/>
    <property type="match status" value="1"/>
</dbReference>
<keyword evidence="2" id="KW-0238">DNA-binding</keyword>
<dbReference type="Pfam" id="PF00392">
    <property type="entry name" value="GntR"/>
    <property type="match status" value="1"/>
</dbReference>
<dbReference type="SMART" id="SM00345">
    <property type="entry name" value="HTH_GNTR"/>
    <property type="match status" value="1"/>
</dbReference>
<sequence length="232" mass="26786">MSSPIYIQIYKVLKEKIVLGQLKPGDMLLSENELAQQYSTSRPTVRKSLSMIENEGYIYSYPGKGYYVAVPDHNKYTLVFNELHSGDYSINESKLLEVNVIVADEEIARVLQVPLQRKVIIIRRLLSVTEEPVAYDVKYLPYYRGKPIVEKEIQYATFPEMVAQKDSAFAIKKELCISIEYSQPIIEKSLYLKESRPMLVVDQRLFDQQNQPIGWGKTYYKSEYGKIKACSS</sequence>
<dbReference type="Pfam" id="PF07702">
    <property type="entry name" value="UTRA"/>
    <property type="match status" value="1"/>
</dbReference>
<dbReference type="PANTHER" id="PTHR44846:SF1">
    <property type="entry name" value="MANNOSYL-D-GLYCERATE TRANSPORT_METABOLISM SYSTEM REPRESSOR MNGR-RELATED"/>
    <property type="match status" value="1"/>
</dbReference>
<dbReference type="Proteomes" id="UP000216752">
    <property type="component" value="Chromosome"/>
</dbReference>
<dbReference type="PRINTS" id="PR00035">
    <property type="entry name" value="HTHGNTR"/>
</dbReference>
<feature type="domain" description="HTH gntR-type" evidence="4">
    <location>
        <begin position="3"/>
        <end position="71"/>
    </location>
</feature>
<dbReference type="InterPro" id="IPR000524">
    <property type="entry name" value="Tscrpt_reg_HTH_GntR"/>
</dbReference>
<dbReference type="CDD" id="cd07377">
    <property type="entry name" value="WHTH_GntR"/>
    <property type="match status" value="1"/>
</dbReference>
<proteinExistence type="predicted"/>
<evidence type="ECO:0000313" key="5">
    <source>
        <dbReference type="EMBL" id="XFO67777.1"/>
    </source>
</evidence>
<dbReference type="SMART" id="SM00866">
    <property type="entry name" value="UTRA"/>
    <property type="match status" value="1"/>
</dbReference>
<reference evidence="5" key="1">
    <citation type="submission" date="2024-05" db="EMBL/GenBank/DDBJ databases">
        <title>Isolation and characterization of Sporomusa carbonis sp. nov., a carboxydotrophic hydrogenogen in the genus of Sporomusa isolated from a charcoal burning pile.</title>
        <authorList>
            <person name="Boeer T."/>
            <person name="Rosenbaum F."/>
            <person name="Eysell L."/>
            <person name="Mueller V."/>
            <person name="Daniel R."/>
            <person name="Poehlein A."/>
        </authorList>
    </citation>
    <scope>NUCLEOTIDE SEQUENCE [LARGE SCALE GENOMIC DNA]</scope>
    <source>
        <strain evidence="5">DSM 10669</strain>
    </source>
</reference>
<dbReference type="InterPro" id="IPR011663">
    <property type="entry name" value="UTRA"/>
</dbReference>
<dbReference type="Gene3D" id="3.40.1410.10">
    <property type="entry name" value="Chorismate lyase-like"/>
    <property type="match status" value="1"/>
</dbReference>
<dbReference type="InterPro" id="IPR028978">
    <property type="entry name" value="Chorismate_lyase_/UTRA_dom_sf"/>
</dbReference>
<keyword evidence="1" id="KW-0805">Transcription regulation</keyword>
<evidence type="ECO:0000256" key="3">
    <source>
        <dbReference type="ARBA" id="ARBA00023163"/>
    </source>
</evidence>
<evidence type="ECO:0000313" key="6">
    <source>
        <dbReference type="Proteomes" id="UP000216752"/>
    </source>
</evidence>
<keyword evidence="6" id="KW-1185">Reference proteome</keyword>
<name>A0ABZ3IQ16_9FIRM</name>
<protein>
    <submittedName>
        <fullName evidence="5">HTH-type transcriptional repressor NagR</fullName>
    </submittedName>
</protein>
<dbReference type="InterPro" id="IPR036388">
    <property type="entry name" value="WH-like_DNA-bd_sf"/>
</dbReference>
<dbReference type="SUPFAM" id="SSF46785">
    <property type="entry name" value="Winged helix' DNA-binding domain"/>
    <property type="match status" value="1"/>
</dbReference>
<evidence type="ECO:0000256" key="1">
    <source>
        <dbReference type="ARBA" id="ARBA00023015"/>
    </source>
</evidence>
<dbReference type="PANTHER" id="PTHR44846">
    <property type="entry name" value="MANNOSYL-D-GLYCERATE TRANSPORT/METABOLISM SYSTEM REPRESSOR MNGR-RELATED"/>
    <property type="match status" value="1"/>
</dbReference>
<evidence type="ECO:0000256" key="2">
    <source>
        <dbReference type="ARBA" id="ARBA00023125"/>
    </source>
</evidence>
<evidence type="ECO:0000259" key="4">
    <source>
        <dbReference type="PROSITE" id="PS50949"/>
    </source>
</evidence>
<dbReference type="RefSeq" id="WP_094606159.1">
    <property type="nucleotide sequence ID" value="NZ_CP155573.1"/>
</dbReference>
<dbReference type="PROSITE" id="PS50949">
    <property type="entry name" value="HTH_GNTR"/>
    <property type="match status" value="1"/>
</dbReference>
<keyword evidence="3" id="KW-0804">Transcription</keyword>
<accession>A0ABZ3IQ16</accession>
<dbReference type="EMBL" id="CP155573">
    <property type="protein sequence ID" value="XFO67777.1"/>
    <property type="molecule type" value="Genomic_DNA"/>
</dbReference>
<dbReference type="InterPro" id="IPR050679">
    <property type="entry name" value="Bact_HTH_transcr_reg"/>
</dbReference>
<dbReference type="SUPFAM" id="SSF64288">
    <property type="entry name" value="Chorismate lyase-like"/>
    <property type="match status" value="1"/>
</dbReference>
<gene>
    <name evidence="5" type="primary">nagR_4</name>
    <name evidence="5" type="ORF">SPSIL_039960</name>
</gene>
<organism evidence="5 6">
    <name type="scientific">Sporomusa silvacetica DSM 10669</name>
    <dbReference type="NCBI Taxonomy" id="1123289"/>
    <lineage>
        <taxon>Bacteria</taxon>
        <taxon>Bacillati</taxon>
        <taxon>Bacillota</taxon>
        <taxon>Negativicutes</taxon>
        <taxon>Selenomonadales</taxon>
        <taxon>Sporomusaceae</taxon>
        <taxon>Sporomusa</taxon>
    </lineage>
</organism>
<dbReference type="InterPro" id="IPR036390">
    <property type="entry name" value="WH_DNA-bd_sf"/>
</dbReference>